<proteinExistence type="predicted"/>
<dbReference type="EMBL" id="JADIJS010000002">
    <property type="protein sequence ID" value="MBO1040684.1"/>
    <property type="molecule type" value="Genomic_DNA"/>
</dbReference>
<name>A0ABS3K1A5_9HYPH</name>
<sequence>MYNTRLKEIKKQIYGTYLDGPRDQKLRAMLRAMVENVSDCFDGGGSRQRALFLIGNSGSGKTFSLKHHFALIQEFQPFQNEYGETVSPLLSIEAPKPCTMKGFAIAVLEALGLPANPKQTEGSLYVLVKAQIKARGVLYLHVDEAQHLIRHNSTAAIQDVQDGLKSLMQIPDWPLHIICSGVNELAHLLQNDQQLANRSRVLRYREQSPDTDKEWIEAAIQKIAVDISGLKVPAELLEDDFIGRLCHSAMGGFGKIVETIQAACILALQKDKPQLETGAFAQVYQDFSGCLPGSNIFRVPRWSEISPEHVLADLPSVGTKKGRTKQ</sequence>
<dbReference type="InterPro" id="IPR008868">
    <property type="entry name" value="TniB"/>
</dbReference>
<dbReference type="RefSeq" id="WP_207489078.1">
    <property type="nucleotide sequence ID" value="NZ_JADIJS010000002.1"/>
</dbReference>
<protein>
    <submittedName>
        <fullName evidence="1">TniB family NTP-binding protein</fullName>
    </submittedName>
</protein>
<dbReference type="Proteomes" id="UP000718278">
    <property type="component" value="Unassembled WGS sequence"/>
</dbReference>
<organism evidence="1 2">
    <name type="scientific">Brucella pituitosa</name>
    <dbReference type="NCBI Taxonomy" id="571256"/>
    <lineage>
        <taxon>Bacteria</taxon>
        <taxon>Pseudomonadati</taxon>
        <taxon>Pseudomonadota</taxon>
        <taxon>Alphaproteobacteria</taxon>
        <taxon>Hyphomicrobiales</taxon>
        <taxon>Brucellaceae</taxon>
        <taxon>Brucella/Ochrobactrum group</taxon>
        <taxon>Brucella</taxon>
    </lineage>
</organism>
<evidence type="ECO:0000313" key="1">
    <source>
        <dbReference type="EMBL" id="MBO1040684.1"/>
    </source>
</evidence>
<evidence type="ECO:0000313" key="2">
    <source>
        <dbReference type="Proteomes" id="UP000718278"/>
    </source>
</evidence>
<dbReference type="SUPFAM" id="SSF52540">
    <property type="entry name" value="P-loop containing nucleoside triphosphate hydrolases"/>
    <property type="match status" value="1"/>
</dbReference>
<comment type="caution">
    <text evidence="1">The sequence shown here is derived from an EMBL/GenBank/DDBJ whole genome shotgun (WGS) entry which is preliminary data.</text>
</comment>
<keyword evidence="2" id="KW-1185">Reference proteome</keyword>
<dbReference type="Gene3D" id="3.40.50.300">
    <property type="entry name" value="P-loop containing nucleotide triphosphate hydrolases"/>
    <property type="match status" value="1"/>
</dbReference>
<gene>
    <name evidence="1" type="ORF">IPV26_13515</name>
</gene>
<accession>A0ABS3K1A5</accession>
<reference evidence="1 2" key="1">
    <citation type="submission" date="2020-10" db="EMBL/GenBank/DDBJ databases">
        <title>Genomic characterization of underground lake bacteria from Wind Cave National Park: Insight into the archetypical LuxI/LuxR and identification of LuxR solos.</title>
        <authorList>
            <person name="Wengert P.C."/>
            <person name="Savka M.A."/>
        </authorList>
    </citation>
    <scope>NUCLEOTIDE SEQUENCE [LARGE SCALE GENOMIC DNA]</scope>
    <source>
        <strain evidence="1 2">SD316</strain>
    </source>
</reference>
<dbReference type="Pfam" id="PF05621">
    <property type="entry name" value="TniB"/>
    <property type="match status" value="1"/>
</dbReference>
<dbReference type="InterPro" id="IPR027417">
    <property type="entry name" value="P-loop_NTPase"/>
</dbReference>